<protein>
    <submittedName>
        <fullName evidence="2">Uncharacterized protein</fullName>
    </submittedName>
</protein>
<organism evidence="2 3">
    <name type="scientific">Ensete ventricosum</name>
    <name type="common">Abyssinian banana</name>
    <name type="synonym">Musa ensete</name>
    <dbReference type="NCBI Taxonomy" id="4639"/>
    <lineage>
        <taxon>Eukaryota</taxon>
        <taxon>Viridiplantae</taxon>
        <taxon>Streptophyta</taxon>
        <taxon>Embryophyta</taxon>
        <taxon>Tracheophyta</taxon>
        <taxon>Spermatophyta</taxon>
        <taxon>Magnoliopsida</taxon>
        <taxon>Liliopsida</taxon>
        <taxon>Zingiberales</taxon>
        <taxon>Musaceae</taxon>
        <taxon>Ensete</taxon>
    </lineage>
</organism>
<dbReference type="AlphaFoldDB" id="A0AAV8QXN0"/>
<proteinExistence type="predicted"/>
<evidence type="ECO:0000313" key="3">
    <source>
        <dbReference type="Proteomes" id="UP001222027"/>
    </source>
</evidence>
<evidence type="ECO:0000313" key="2">
    <source>
        <dbReference type="EMBL" id="KAJ8490334.1"/>
    </source>
</evidence>
<accession>A0AAV8QXN0</accession>
<evidence type="ECO:0000256" key="1">
    <source>
        <dbReference type="SAM" id="MobiDB-lite"/>
    </source>
</evidence>
<feature type="region of interest" description="Disordered" evidence="1">
    <location>
        <begin position="86"/>
        <end position="110"/>
    </location>
</feature>
<sequence length="110" mass="12623">MRLHEGPILRSRTRLRSLFGDRQFIAIHLLHCHRDHNRLLRSFSDSRGPPPTSSVRVRVIDRSQRVIWAQAPDSLRRKGWGISIAEEDGDAREEDDRFGAGMGVHAEGHH</sequence>
<dbReference type="Proteomes" id="UP001222027">
    <property type="component" value="Unassembled WGS sequence"/>
</dbReference>
<reference evidence="2 3" key="1">
    <citation type="submission" date="2022-12" db="EMBL/GenBank/DDBJ databases">
        <title>Chromosome-scale assembly of the Ensete ventricosum genome.</title>
        <authorList>
            <person name="Dussert Y."/>
            <person name="Stocks J."/>
            <person name="Wendawek A."/>
            <person name="Woldeyes F."/>
            <person name="Nichols R.A."/>
            <person name="Borrell J.S."/>
        </authorList>
    </citation>
    <scope>NUCLEOTIDE SEQUENCE [LARGE SCALE GENOMIC DNA]</scope>
    <source>
        <strain evidence="3">cv. Maze</strain>
        <tissue evidence="2">Seeds</tissue>
    </source>
</reference>
<keyword evidence="3" id="KW-1185">Reference proteome</keyword>
<dbReference type="EMBL" id="JAQQAF010000004">
    <property type="protein sequence ID" value="KAJ8490334.1"/>
    <property type="molecule type" value="Genomic_DNA"/>
</dbReference>
<gene>
    <name evidence="2" type="ORF">OPV22_012055</name>
</gene>
<name>A0AAV8QXN0_ENSVE</name>
<comment type="caution">
    <text evidence="2">The sequence shown here is derived from an EMBL/GenBank/DDBJ whole genome shotgun (WGS) entry which is preliminary data.</text>
</comment>